<organism evidence="1">
    <name type="scientific">Pinus koraiensis</name>
    <name type="common">Korean pine</name>
    <dbReference type="NCBI Taxonomy" id="88728"/>
    <lineage>
        <taxon>Eukaryota</taxon>
        <taxon>Viridiplantae</taxon>
        <taxon>Streptophyta</taxon>
        <taxon>Embryophyta</taxon>
        <taxon>Tracheophyta</taxon>
        <taxon>Spermatophyta</taxon>
        <taxon>Pinopsida</taxon>
        <taxon>Pinidae</taxon>
        <taxon>Conifers I</taxon>
        <taxon>Pinales</taxon>
        <taxon>Pinaceae</taxon>
        <taxon>Pinus</taxon>
        <taxon>Pinus subgen. Strobus</taxon>
    </lineage>
</organism>
<evidence type="ECO:0000313" key="1">
    <source>
        <dbReference type="EMBL" id="ABP35467.1"/>
    </source>
</evidence>
<keyword evidence="1" id="KW-0934">Plastid</keyword>
<accession>A4QMD0</accession>
<dbReference type="EMBL" id="AY228468">
    <property type="protein sequence ID" value="ABP35467.1"/>
    <property type="molecule type" value="Genomic_DNA"/>
</dbReference>
<dbReference type="AlphaFoldDB" id="A4QMD0"/>
<keyword evidence="1" id="KW-0150">Chloroplast</keyword>
<reference evidence="1" key="1">
    <citation type="submission" date="2007-04" db="EMBL/GenBank/DDBJ databases">
        <authorList>
            <person name="Noh E.W."/>
            <person name="Lee J.S."/>
            <person name="Choi Y.I."/>
            <person name="Han M.S."/>
            <person name="Yi Y.S."/>
            <person name="Han S.U."/>
        </authorList>
    </citation>
    <scope>NUCLEOTIDE SEQUENCE</scope>
</reference>
<sequence>MKLFPVRDPYRPLERLFPTTGNVSTNHHLLYRFLGSAFPTNLLDRSVYQKKNLYLTNTLQISSLLYLELFVLLMDKAVSK</sequence>
<protein>
    <submittedName>
        <fullName evidence="1">ORF80b</fullName>
    </submittedName>
</protein>
<name>A4QMD0_PINKO</name>
<proteinExistence type="predicted"/>
<geneLocation type="chloroplast" evidence="1"/>